<dbReference type="OrthoDB" id="8858565at2"/>
<dbReference type="InterPro" id="IPR018691">
    <property type="entry name" value="DUF2188"/>
</dbReference>
<proteinExistence type="predicted"/>
<reference evidence="1 2" key="1">
    <citation type="journal article" date="2005" name="Int. J. Syst. Evol. Microbiol.">
        <title>Bacillus litoralis sp. nov., isolated from a tidal flat of the Yellow Sea in Korea.</title>
        <authorList>
            <person name="Yoon J.H."/>
            <person name="Oh T.K."/>
        </authorList>
    </citation>
    <scope>NUCLEOTIDE SEQUENCE [LARGE SCALE GENOMIC DNA]</scope>
    <source>
        <strain evidence="1 2">SW-211</strain>
    </source>
</reference>
<dbReference type="Pfam" id="PF09954">
    <property type="entry name" value="DUF2188"/>
    <property type="match status" value="1"/>
</dbReference>
<dbReference type="EMBL" id="VOQF01000005">
    <property type="protein sequence ID" value="TXC91360.1"/>
    <property type="molecule type" value="Genomic_DNA"/>
</dbReference>
<dbReference type="AlphaFoldDB" id="A0A5C6W496"/>
<name>A0A5C6W496_9BACI</name>
<dbReference type="Proteomes" id="UP000321363">
    <property type="component" value="Unassembled WGS sequence"/>
</dbReference>
<dbReference type="RefSeq" id="WP_146948390.1">
    <property type="nucleotide sequence ID" value="NZ_VOQF01000005.1"/>
</dbReference>
<gene>
    <name evidence="1" type="ORF">FS935_10755</name>
</gene>
<evidence type="ECO:0000313" key="1">
    <source>
        <dbReference type="EMBL" id="TXC91360.1"/>
    </source>
</evidence>
<evidence type="ECO:0000313" key="2">
    <source>
        <dbReference type="Proteomes" id="UP000321363"/>
    </source>
</evidence>
<sequence length="120" mass="13867">MSWTKEDYPESMKNLTPETRNKAIEIANALLDDDYAEGRAIAIAISQAEKMNDSSEDLPYHIVPHNDEWAIKRENATRVTEVFSTKEKAMNKARDLIKDKNVQLTIHRRDGTFERVQYAN</sequence>
<comment type="caution">
    <text evidence="1">The sequence shown here is derived from an EMBL/GenBank/DDBJ whole genome shotgun (WGS) entry which is preliminary data.</text>
</comment>
<accession>A0A5C6W496</accession>
<keyword evidence="2" id="KW-1185">Reference proteome</keyword>
<organism evidence="1 2">
    <name type="scientific">Metabacillus litoralis</name>
    <dbReference type="NCBI Taxonomy" id="152268"/>
    <lineage>
        <taxon>Bacteria</taxon>
        <taxon>Bacillati</taxon>
        <taxon>Bacillota</taxon>
        <taxon>Bacilli</taxon>
        <taxon>Bacillales</taxon>
        <taxon>Bacillaceae</taxon>
        <taxon>Metabacillus</taxon>
    </lineage>
</organism>
<protein>
    <submittedName>
        <fullName evidence="1">DUF2188 domain-containing protein</fullName>
    </submittedName>
</protein>